<keyword evidence="1" id="KW-0378">Hydrolase</keyword>
<dbReference type="Proteomes" id="UP001595851">
    <property type="component" value="Unassembled WGS sequence"/>
</dbReference>
<name>A0ABV8GLC3_9ACTN</name>
<dbReference type="InterPro" id="IPR036412">
    <property type="entry name" value="HAD-like_sf"/>
</dbReference>
<sequence>MTGYSATALDVGGVIYYDEPFELAWLQGTFERLCATDPGMTLGTFTEQVDRHYSGDEILTRSEEAAESWMRVRGAWSELAQEIPGAVRAIAELSRETRTVIVANQPPECAGVLSAWGVGAACEAVFLDSLVGVAKPDPALLGMALDHLGLPPADLLVVGNRVDHDVLPALGLGCAVAFVMEDAGYRRPSGVHPDLDRAYRAIRSSRPVPTEGERVTIIPSLAELSTRV</sequence>
<evidence type="ECO:0000313" key="1">
    <source>
        <dbReference type="EMBL" id="MFC4013705.1"/>
    </source>
</evidence>
<organism evidence="1 2">
    <name type="scientific">Nonomuraea purpurea</name>
    <dbReference type="NCBI Taxonomy" id="1849276"/>
    <lineage>
        <taxon>Bacteria</taxon>
        <taxon>Bacillati</taxon>
        <taxon>Actinomycetota</taxon>
        <taxon>Actinomycetes</taxon>
        <taxon>Streptosporangiales</taxon>
        <taxon>Streptosporangiaceae</taxon>
        <taxon>Nonomuraea</taxon>
    </lineage>
</organism>
<proteinExistence type="predicted"/>
<dbReference type="SUPFAM" id="SSF56784">
    <property type="entry name" value="HAD-like"/>
    <property type="match status" value="1"/>
</dbReference>
<keyword evidence="2" id="KW-1185">Reference proteome</keyword>
<evidence type="ECO:0000313" key="2">
    <source>
        <dbReference type="Proteomes" id="UP001595851"/>
    </source>
</evidence>
<dbReference type="Pfam" id="PF00702">
    <property type="entry name" value="Hydrolase"/>
    <property type="match status" value="1"/>
</dbReference>
<dbReference type="EMBL" id="JBHSBI010000029">
    <property type="protein sequence ID" value="MFC4013705.1"/>
    <property type="molecule type" value="Genomic_DNA"/>
</dbReference>
<dbReference type="Gene3D" id="3.40.50.1000">
    <property type="entry name" value="HAD superfamily/HAD-like"/>
    <property type="match status" value="1"/>
</dbReference>
<dbReference type="GO" id="GO:0016787">
    <property type="term" value="F:hydrolase activity"/>
    <property type="evidence" value="ECO:0007669"/>
    <property type="project" value="UniProtKB-KW"/>
</dbReference>
<gene>
    <name evidence="1" type="ORF">ACFOY2_41215</name>
</gene>
<protein>
    <submittedName>
        <fullName evidence="1">HAD family hydrolase</fullName>
        <ecNumber evidence="1">3.1.3.-</ecNumber>
    </submittedName>
</protein>
<dbReference type="RefSeq" id="WP_379533558.1">
    <property type="nucleotide sequence ID" value="NZ_JBHSBI010000029.1"/>
</dbReference>
<dbReference type="InterPro" id="IPR023214">
    <property type="entry name" value="HAD_sf"/>
</dbReference>
<dbReference type="EC" id="3.1.3.-" evidence="1"/>
<comment type="caution">
    <text evidence="1">The sequence shown here is derived from an EMBL/GenBank/DDBJ whole genome shotgun (WGS) entry which is preliminary data.</text>
</comment>
<reference evidence="2" key="1">
    <citation type="journal article" date="2019" name="Int. J. Syst. Evol. Microbiol.">
        <title>The Global Catalogue of Microorganisms (GCM) 10K type strain sequencing project: providing services to taxonomists for standard genome sequencing and annotation.</title>
        <authorList>
            <consortium name="The Broad Institute Genomics Platform"/>
            <consortium name="The Broad Institute Genome Sequencing Center for Infectious Disease"/>
            <person name="Wu L."/>
            <person name="Ma J."/>
        </authorList>
    </citation>
    <scope>NUCLEOTIDE SEQUENCE [LARGE SCALE GENOMIC DNA]</scope>
    <source>
        <strain evidence="2">TBRC 1276</strain>
    </source>
</reference>
<accession>A0ABV8GLC3</accession>